<protein>
    <submittedName>
        <fullName evidence="2">Uncharacterized protein</fullName>
    </submittedName>
</protein>
<feature type="compositionally biased region" description="Low complexity" evidence="1">
    <location>
        <begin position="1"/>
        <end position="23"/>
    </location>
</feature>
<dbReference type="EMBL" id="ML977321">
    <property type="protein sequence ID" value="KAF2116360.1"/>
    <property type="molecule type" value="Genomic_DNA"/>
</dbReference>
<reference evidence="2" key="1">
    <citation type="journal article" date="2020" name="Stud. Mycol.">
        <title>101 Dothideomycetes genomes: a test case for predicting lifestyles and emergence of pathogens.</title>
        <authorList>
            <person name="Haridas S."/>
            <person name="Albert R."/>
            <person name="Binder M."/>
            <person name="Bloem J."/>
            <person name="Labutti K."/>
            <person name="Salamov A."/>
            <person name="Andreopoulos B."/>
            <person name="Baker S."/>
            <person name="Barry K."/>
            <person name="Bills G."/>
            <person name="Bluhm B."/>
            <person name="Cannon C."/>
            <person name="Castanera R."/>
            <person name="Culley D."/>
            <person name="Daum C."/>
            <person name="Ezra D."/>
            <person name="Gonzalez J."/>
            <person name="Henrissat B."/>
            <person name="Kuo A."/>
            <person name="Liang C."/>
            <person name="Lipzen A."/>
            <person name="Lutzoni F."/>
            <person name="Magnuson J."/>
            <person name="Mondo S."/>
            <person name="Nolan M."/>
            <person name="Ohm R."/>
            <person name="Pangilinan J."/>
            <person name="Park H.-J."/>
            <person name="Ramirez L."/>
            <person name="Alfaro M."/>
            <person name="Sun H."/>
            <person name="Tritt A."/>
            <person name="Yoshinaga Y."/>
            <person name="Zwiers L.-H."/>
            <person name="Turgeon B."/>
            <person name="Goodwin S."/>
            <person name="Spatafora J."/>
            <person name="Crous P."/>
            <person name="Grigoriev I."/>
        </authorList>
    </citation>
    <scope>NUCLEOTIDE SEQUENCE</scope>
    <source>
        <strain evidence="2">CBS 627.86</strain>
    </source>
</reference>
<proteinExistence type="predicted"/>
<feature type="region of interest" description="Disordered" evidence="1">
    <location>
        <begin position="39"/>
        <end position="106"/>
    </location>
</feature>
<dbReference type="AlphaFoldDB" id="A0A6A5ZA64"/>
<dbReference type="Proteomes" id="UP000799770">
    <property type="component" value="Unassembled WGS sequence"/>
</dbReference>
<organism evidence="2 3">
    <name type="scientific">Lophiotrema nucula</name>
    <dbReference type="NCBI Taxonomy" id="690887"/>
    <lineage>
        <taxon>Eukaryota</taxon>
        <taxon>Fungi</taxon>
        <taxon>Dikarya</taxon>
        <taxon>Ascomycota</taxon>
        <taxon>Pezizomycotina</taxon>
        <taxon>Dothideomycetes</taxon>
        <taxon>Pleosporomycetidae</taxon>
        <taxon>Pleosporales</taxon>
        <taxon>Lophiotremataceae</taxon>
        <taxon>Lophiotrema</taxon>
    </lineage>
</organism>
<feature type="compositionally biased region" description="Polar residues" evidence="1">
    <location>
        <begin position="88"/>
        <end position="100"/>
    </location>
</feature>
<gene>
    <name evidence="2" type="ORF">BDV96DRAFT_50981</name>
</gene>
<keyword evidence="3" id="KW-1185">Reference proteome</keyword>
<name>A0A6A5ZA64_9PLEO</name>
<accession>A0A6A5ZA64</accession>
<evidence type="ECO:0000313" key="2">
    <source>
        <dbReference type="EMBL" id="KAF2116360.1"/>
    </source>
</evidence>
<feature type="region of interest" description="Disordered" evidence="1">
    <location>
        <begin position="1"/>
        <end position="26"/>
    </location>
</feature>
<evidence type="ECO:0000256" key="1">
    <source>
        <dbReference type="SAM" id="MobiDB-lite"/>
    </source>
</evidence>
<sequence length="555" mass="62288">MPENTAEMASQTASTSSTSTQAAPDIRYVVDPANVVDVYRPSTAASTPPSSPEQPKKRSSAEVDLASDDGESEGRRVREKKSKAVPVTATTEQPPATTDEQPAPTEQAAPINVQAPLPPQLNIPDEAMNPGLHASTQDLIDLANKIQKEMGLSMYPRGKEPKGKRHYARAYKQRNPSHPLPPDLKLLYVLDRNGSRLWYCACKVAEKLDSEDRDGLLKNCLAWYHKEIGPEGDTELLYALTLRLIVQLQHDEAHKDDSDRQPSLTQVEHWLNAYKMRIITPDGRPQPFTLATLHQAFPDAKDMPQLAERAKYFCDYNKKTTEFTHKPTPETEDRIEALLARKPCTYNQLLSLFPPGIADRDFAHAVIFRLGAKDYTTQRWISRSIRPPPMHDIHAYLSLSGISLKDIINMFPNRIAFPASFRIALHDVAYPDTPDPCLSCNYHGWTDAQMWYPKLADPKTGALLGADVSERIRKARAVVEEYPEFFRMQTEGADAGCQTDAAEMKETACQTEAAAEEKDVYEPLMKLLGGEERIEKSQREVDLEHLEALLEEESK</sequence>
<evidence type="ECO:0000313" key="3">
    <source>
        <dbReference type="Proteomes" id="UP000799770"/>
    </source>
</evidence>